<dbReference type="Pfam" id="PF00520">
    <property type="entry name" value="Ion_trans"/>
    <property type="match status" value="1"/>
</dbReference>
<sequence length="1653" mass="181579">MSQKFRTISNAVLAGKKFDSTKNQRNVTYFMEADGSAHVCTLTDDEKDNGLTPLMLAARDNKHNIVEKLLELGAVTTDRDKEGRTALHYAAFSASDGIVKLLLSKKADATIAAGPEGQLPLHMACGRPSGALEIVRTLLKVSGKDPKLVTDKNGHTPLFLSVMVGNQQVVKELLSSQGEQQVKITSGTTVDTVLHAAARKKDVDIAKVLVENGCPVDLQNTEGQTALHIAAYEGDEAMVKFLQTARVDANIADANDRTPLHLAAQRGHSSVAEFLVDKLKANVNLRTKDGSTLMHIASQAGHPDTALVFLKKGVPLHMPNKDGAVCLHAAARKGHVGVVKALLSKGASVDTKTKDQYTALHIAVKHCKPQVVQILLGYGANVQLRGGKSEETPLHIAARIKEGDKVAEMLIKSGADANAASDNGETAVHVAARSGNLRTLKLLINEKADTAKRSKNGESALHYAIKAGHYDELEELVRVLFRVKSRPVAKLVINMPADRGETPLHYAARLCKAQVKGNADIEIVKLLLEHGADCTAVTDQSFETPIHECARSGNNDILIALLESIPPSKLQLTVNKRSSSGSSPLLVASYKGNVEVVRTLLKYHARVDVFDESGRTGLHVSAERGHLEVARELLEHKAYVNAKSRVGLTPLHLAAENGHKELVGLLVANYKATVDALTLEKKTALHLAAEKGRLEVCKHLLELRADICALDNKGQTPLHYAAQNDHSQVVAVFLKHKPDVMMQQNAEGSTCVHIAAMKGSVAVIKELLKCNPSGITTARNKRKFATPLLLAASGGHKVVVEVLIAHGASASDEDADGMTVLHLAAKFGHVDVLEVLRGKVPWSMASVKTGLTALHVAAQYGKIEVVREMLLKVAGTIKSESPAMMESDKSGPRPDYCFTPLHLAAQSGHVDVVRILLNSPGVRVDSATALQGSIPLHLSAENGHSEVVSILLSKSTLQLHVKDKVGRTAMHLAAANGHRELISQLIGQGADINAPDENGYAPMHMAAEAGHVEVVKLLVESGASPRAESMEGTFPICYAAMQGHLSVVKYLLQEELNTERLLSDRKFLFDLMVCSNQNESESVMDFILQCPAPIYAAAKLSKHYRNESTREKERARDLLAVGDVCENIASELLSLACADNAEKLLTAMDDRDVPFLDYLIECEQKSCVSHPSVQVYLGDVWRGDFKWDDWKYFLLFTLSMICPLLWAFLCLPWNDRYHKIPIIKFICHLISHFYLIALFSFTVVVPWEELTGTSLLPRWYEWLLLVWLSGLLLSQLTDPHDRAGLGWIPVIVLFLSTIGIVLHIAAFGFQGDHRIDIIYARNQFFAISMMLCFAQLLDFLSFHHLFGPWGVIIRDLMYDLVRFLVILLIFMAGFTAHLAAVFRPMKPSGSGDGPQENKGDFFTCFELLFFSLFGLTEVENLDRVPNRKATFTLAKATFGIYNLITIVVLINLLIAMMSDTYQRIQMQSDLEWKFGRAKLIRNMKRSTTTPSPLNLVTKFLSYLKLMYKLKFKCCRPGIIDIIRTDEQLPDNAAMNPLYQTSNSWLPNGSLPAHRDSTQRSIRIEEVMDWKAIAKKFQALRANTNDVCSVTHSSRDKMISPRASNLNLRGRYESTMLPGRPSTAMGSTMSLHRVVTATVKKIDVVSTIKDMSDV</sequence>
<evidence type="ECO:0000256" key="2">
    <source>
        <dbReference type="ARBA" id="ARBA00022448"/>
    </source>
</evidence>
<keyword evidence="2" id="KW-0813">Transport</keyword>
<feature type="repeat" description="ANK" evidence="10">
    <location>
        <begin position="580"/>
        <end position="612"/>
    </location>
</feature>
<name>A0AAD9PQI4_ACRCE</name>
<keyword evidence="5 11" id="KW-1133">Transmembrane helix</keyword>
<evidence type="ECO:0000256" key="11">
    <source>
        <dbReference type="SAM" id="Phobius"/>
    </source>
</evidence>
<evidence type="ECO:0000259" key="12">
    <source>
        <dbReference type="Pfam" id="PF00520"/>
    </source>
</evidence>
<feature type="repeat" description="ANK" evidence="10">
    <location>
        <begin position="322"/>
        <end position="354"/>
    </location>
</feature>
<evidence type="ECO:0000256" key="1">
    <source>
        <dbReference type="ARBA" id="ARBA00004141"/>
    </source>
</evidence>
<evidence type="ECO:0000256" key="6">
    <source>
        <dbReference type="ARBA" id="ARBA00023043"/>
    </source>
</evidence>
<keyword evidence="8 11" id="KW-0472">Membrane</keyword>
<dbReference type="PROSITE" id="PS50088">
    <property type="entry name" value="ANK_REPEAT"/>
    <property type="match status" value="24"/>
</dbReference>
<feature type="repeat" description="ANK" evidence="10">
    <location>
        <begin position="49"/>
        <end position="81"/>
    </location>
</feature>
<feature type="domain" description="Ion transport" evidence="12">
    <location>
        <begin position="1287"/>
        <end position="1467"/>
    </location>
</feature>
<feature type="repeat" description="ANK" evidence="10">
    <location>
        <begin position="389"/>
        <end position="422"/>
    </location>
</feature>
<dbReference type="InterPro" id="IPR005821">
    <property type="entry name" value="Ion_trans_dom"/>
</dbReference>
<reference evidence="13" key="1">
    <citation type="journal article" date="2023" name="G3 (Bethesda)">
        <title>Whole genome assembly and annotation of the endangered Caribbean coral Acropora cervicornis.</title>
        <authorList>
            <person name="Selwyn J.D."/>
            <person name="Vollmer S.V."/>
        </authorList>
    </citation>
    <scope>NUCLEOTIDE SEQUENCE</scope>
    <source>
        <strain evidence="13">K2</strain>
    </source>
</reference>
<dbReference type="InterPro" id="IPR036770">
    <property type="entry name" value="Ankyrin_rpt-contain_sf"/>
</dbReference>
<evidence type="ECO:0000256" key="10">
    <source>
        <dbReference type="PROSITE-ProRule" id="PRU00023"/>
    </source>
</evidence>
<keyword evidence="14" id="KW-1185">Reference proteome</keyword>
<evidence type="ECO:0000256" key="3">
    <source>
        <dbReference type="ARBA" id="ARBA00022692"/>
    </source>
</evidence>
<feature type="repeat" description="ANK" evidence="10">
    <location>
        <begin position="613"/>
        <end position="645"/>
    </location>
</feature>
<feature type="repeat" description="ANK" evidence="10">
    <location>
        <begin position="965"/>
        <end position="997"/>
    </location>
</feature>
<comment type="caution">
    <text evidence="13">The sequence shown here is derived from an EMBL/GenBank/DDBJ whole genome shotgun (WGS) entry which is preliminary data.</text>
</comment>
<dbReference type="Pfam" id="PF12796">
    <property type="entry name" value="Ank_2"/>
    <property type="match status" value="10"/>
</dbReference>
<keyword evidence="9" id="KW-0407">Ion channel</keyword>
<feature type="repeat" description="ANK" evidence="10">
    <location>
        <begin position="355"/>
        <end position="387"/>
    </location>
</feature>
<evidence type="ECO:0000256" key="7">
    <source>
        <dbReference type="ARBA" id="ARBA00023065"/>
    </source>
</evidence>
<evidence type="ECO:0000256" key="5">
    <source>
        <dbReference type="ARBA" id="ARBA00022989"/>
    </source>
</evidence>
<evidence type="ECO:0000256" key="4">
    <source>
        <dbReference type="ARBA" id="ARBA00022737"/>
    </source>
</evidence>
<feature type="transmembrane region" description="Helical" evidence="11">
    <location>
        <begin position="1192"/>
        <end position="1213"/>
    </location>
</feature>
<feature type="transmembrane region" description="Helical" evidence="11">
    <location>
        <begin position="1438"/>
        <end position="1457"/>
    </location>
</feature>
<dbReference type="PRINTS" id="PR01415">
    <property type="entry name" value="ANKYRIN"/>
</dbReference>
<proteinExistence type="predicted"/>
<accession>A0AAD9PQI4</accession>
<feature type="transmembrane region" description="Helical" evidence="11">
    <location>
        <begin position="1225"/>
        <end position="1247"/>
    </location>
</feature>
<dbReference type="PANTHER" id="PTHR24123">
    <property type="entry name" value="ANKYRIN REPEAT-CONTAINING"/>
    <property type="match status" value="1"/>
</dbReference>
<feature type="transmembrane region" description="Helical" evidence="11">
    <location>
        <begin position="1360"/>
        <end position="1380"/>
    </location>
</feature>
<evidence type="ECO:0000313" key="14">
    <source>
        <dbReference type="Proteomes" id="UP001249851"/>
    </source>
</evidence>
<protein>
    <submittedName>
        <fullName evidence="13">Ankyrin-1</fullName>
    </submittedName>
</protein>
<feature type="repeat" description="ANK" evidence="10">
    <location>
        <begin position="255"/>
        <end position="278"/>
    </location>
</feature>
<keyword evidence="7" id="KW-0406">Ion transport</keyword>
<feature type="transmembrane region" description="Helical" evidence="11">
    <location>
        <begin position="1318"/>
        <end position="1340"/>
    </location>
</feature>
<dbReference type="PROSITE" id="PS50297">
    <property type="entry name" value="ANK_REP_REGION"/>
    <property type="match status" value="23"/>
</dbReference>
<dbReference type="Pfam" id="PF00023">
    <property type="entry name" value="Ank"/>
    <property type="match status" value="2"/>
</dbReference>
<dbReference type="Proteomes" id="UP001249851">
    <property type="component" value="Unassembled WGS sequence"/>
</dbReference>
<dbReference type="EMBL" id="JARQWQ010000227">
    <property type="protein sequence ID" value="KAK2547011.1"/>
    <property type="molecule type" value="Genomic_DNA"/>
</dbReference>
<keyword evidence="3 11" id="KW-0812">Transmembrane</keyword>
<comment type="subcellular location">
    <subcellularLocation>
        <location evidence="1">Membrane</location>
        <topology evidence="1">Multi-pass membrane protein</topology>
    </subcellularLocation>
</comment>
<feature type="transmembrane region" description="Helical" evidence="11">
    <location>
        <begin position="1284"/>
        <end position="1306"/>
    </location>
</feature>
<dbReference type="SMART" id="SM00248">
    <property type="entry name" value="ANK"/>
    <property type="match status" value="29"/>
</dbReference>
<feature type="repeat" description="ANK" evidence="10">
    <location>
        <begin position="222"/>
        <end position="254"/>
    </location>
</feature>
<organism evidence="13 14">
    <name type="scientific">Acropora cervicornis</name>
    <name type="common">Staghorn coral</name>
    <dbReference type="NCBI Taxonomy" id="6130"/>
    <lineage>
        <taxon>Eukaryota</taxon>
        <taxon>Metazoa</taxon>
        <taxon>Cnidaria</taxon>
        <taxon>Anthozoa</taxon>
        <taxon>Hexacorallia</taxon>
        <taxon>Scleractinia</taxon>
        <taxon>Astrocoeniina</taxon>
        <taxon>Acroporidae</taxon>
        <taxon>Acropora</taxon>
    </lineage>
</organism>
<dbReference type="InterPro" id="IPR002110">
    <property type="entry name" value="Ankyrin_rpt"/>
</dbReference>
<feature type="repeat" description="ANK" evidence="10">
    <location>
        <begin position="816"/>
        <end position="836"/>
    </location>
</feature>
<feature type="repeat" description="ANK" evidence="10">
    <location>
        <begin position="931"/>
        <end position="955"/>
    </location>
</feature>
<dbReference type="Gene3D" id="1.25.40.20">
    <property type="entry name" value="Ankyrin repeat-containing domain"/>
    <property type="match status" value="9"/>
</dbReference>
<dbReference type="GO" id="GO:0005262">
    <property type="term" value="F:calcium channel activity"/>
    <property type="evidence" value="ECO:0007669"/>
    <property type="project" value="InterPro"/>
</dbReference>
<feature type="repeat" description="ANK" evidence="10">
    <location>
        <begin position="713"/>
        <end position="745"/>
    </location>
</feature>
<feature type="repeat" description="ANK" evidence="10">
    <location>
        <begin position="423"/>
        <end position="455"/>
    </location>
</feature>
<feature type="repeat" description="ANK" evidence="10">
    <location>
        <begin position="646"/>
        <end position="667"/>
    </location>
</feature>
<feature type="repeat" description="ANK" evidence="10">
    <location>
        <begin position="189"/>
        <end position="221"/>
    </location>
</feature>
<reference evidence="13" key="2">
    <citation type="journal article" date="2023" name="Science">
        <title>Genomic signatures of disease resistance in endangered staghorn corals.</title>
        <authorList>
            <person name="Vollmer S.V."/>
            <person name="Selwyn J.D."/>
            <person name="Despard B.A."/>
            <person name="Roesel C.L."/>
        </authorList>
    </citation>
    <scope>NUCLEOTIDE SEQUENCE</scope>
    <source>
        <strain evidence="13">K2</strain>
    </source>
</reference>
<feature type="repeat" description="ANK" evidence="10">
    <location>
        <begin position="998"/>
        <end position="1030"/>
    </location>
</feature>
<feature type="repeat" description="ANK" evidence="10">
    <location>
        <begin position="783"/>
        <end position="815"/>
    </location>
</feature>
<evidence type="ECO:0000256" key="8">
    <source>
        <dbReference type="ARBA" id="ARBA00023136"/>
    </source>
</evidence>
<feature type="repeat" description="ANK" evidence="10">
    <location>
        <begin position="896"/>
        <end position="918"/>
    </location>
</feature>
<dbReference type="GO" id="GO:0016020">
    <property type="term" value="C:membrane"/>
    <property type="evidence" value="ECO:0007669"/>
    <property type="project" value="UniProtKB-SubCell"/>
</dbReference>
<feature type="repeat" description="ANK" evidence="10">
    <location>
        <begin position="289"/>
        <end position="321"/>
    </location>
</feature>
<keyword evidence="4" id="KW-0677">Repeat</keyword>
<feature type="repeat" description="ANK" evidence="10">
    <location>
        <begin position="499"/>
        <end position="539"/>
    </location>
</feature>
<feature type="repeat" description="ANK" evidence="10">
    <location>
        <begin position="680"/>
        <end position="712"/>
    </location>
</feature>
<keyword evidence="6 10" id="KW-0040">ANK repeat</keyword>
<feature type="transmembrane region" description="Helical" evidence="11">
    <location>
        <begin position="1259"/>
        <end position="1277"/>
    </location>
</feature>
<evidence type="ECO:0000313" key="13">
    <source>
        <dbReference type="EMBL" id="KAK2547011.1"/>
    </source>
</evidence>
<dbReference type="InterPro" id="IPR051165">
    <property type="entry name" value="Multifunctional_ANK_Repeat"/>
</dbReference>
<feature type="repeat" description="ANK" evidence="10">
    <location>
        <begin position="82"/>
        <end position="114"/>
    </location>
</feature>
<feature type="repeat" description="ANK" evidence="10">
    <location>
        <begin position="456"/>
        <end position="482"/>
    </location>
</feature>
<dbReference type="PANTHER" id="PTHR24123:SF141">
    <property type="entry name" value="ANKYRIN 2, ISOFORM U"/>
    <property type="match status" value="1"/>
</dbReference>
<dbReference type="SUPFAM" id="SSF48403">
    <property type="entry name" value="Ankyrin repeat"/>
    <property type="match status" value="4"/>
</dbReference>
<evidence type="ECO:0000256" key="9">
    <source>
        <dbReference type="ARBA" id="ARBA00023303"/>
    </source>
</evidence>
<dbReference type="InterPro" id="IPR002153">
    <property type="entry name" value="TRPC_channel"/>
</dbReference>
<gene>
    <name evidence="13" type="ORF">P5673_033225</name>
</gene>
<feature type="repeat" description="ANK" evidence="10">
    <location>
        <begin position="849"/>
        <end position="882"/>
    </location>
</feature>
<dbReference type="PRINTS" id="PR01097">
    <property type="entry name" value="TRNSRECEPTRP"/>
</dbReference>